<dbReference type="InterPro" id="IPR015946">
    <property type="entry name" value="KH_dom-like_a/b"/>
</dbReference>
<dbReference type="InterPro" id="IPR036102">
    <property type="entry name" value="OsmC/Ohrsf"/>
</dbReference>
<dbReference type="STRING" id="550983.A4R26_06010"/>
<dbReference type="PANTHER" id="PTHR33797:SF2">
    <property type="entry name" value="ORGANIC HYDROPEROXIDE RESISTANCE PROTEIN-LIKE"/>
    <property type="match status" value="1"/>
</dbReference>
<comment type="caution">
    <text evidence="2">The sequence shown here is derived from an EMBL/GenBank/DDBJ whole genome shotgun (WGS) entry which is preliminary data.</text>
</comment>
<name>A0A1V9F5J9_9BACT</name>
<dbReference type="GO" id="GO:0006979">
    <property type="term" value="P:response to oxidative stress"/>
    <property type="evidence" value="ECO:0007669"/>
    <property type="project" value="InterPro"/>
</dbReference>
<protein>
    <submittedName>
        <fullName evidence="2">Peroxiredoxin</fullName>
    </submittedName>
</protein>
<evidence type="ECO:0000313" key="3">
    <source>
        <dbReference type="Proteomes" id="UP000192276"/>
    </source>
</evidence>
<dbReference type="RefSeq" id="WP_081169411.1">
    <property type="nucleotide sequence ID" value="NZ_LWBP01000210.1"/>
</dbReference>
<proteinExistence type="inferred from homology"/>
<evidence type="ECO:0000313" key="2">
    <source>
        <dbReference type="EMBL" id="OQP53532.1"/>
    </source>
</evidence>
<dbReference type="Pfam" id="PF02566">
    <property type="entry name" value="OsmC"/>
    <property type="match status" value="1"/>
</dbReference>
<dbReference type="AlphaFoldDB" id="A0A1V9F5J9"/>
<dbReference type="Gene3D" id="3.30.300.20">
    <property type="match status" value="1"/>
</dbReference>
<keyword evidence="3" id="KW-1185">Reference proteome</keyword>
<sequence>MNALTTNVTDIEKVLYTGKTHTTGGRDGAAKSSDGRLDIALTHLGTPGNGTNPEQLFAAGWSACFLSAIGIAAAKRSVKLPADAAVDAEVDLGSSAGAYFLQARLNVSLPGIDAELGAELLREAHATCPYSKATSGNINVAINLV</sequence>
<evidence type="ECO:0000256" key="1">
    <source>
        <dbReference type="ARBA" id="ARBA00007378"/>
    </source>
</evidence>
<dbReference type="InterPro" id="IPR003718">
    <property type="entry name" value="OsmC/Ohr_fam"/>
</dbReference>
<accession>A0A1V9F5J9</accession>
<dbReference type="InterPro" id="IPR019953">
    <property type="entry name" value="OHR"/>
</dbReference>
<gene>
    <name evidence="2" type="ORF">A4R26_06010</name>
</gene>
<dbReference type="OrthoDB" id="9797508at2"/>
<comment type="similarity">
    <text evidence="1">Belongs to the OsmC/Ohr family.</text>
</comment>
<dbReference type="PANTHER" id="PTHR33797">
    <property type="entry name" value="ORGANIC HYDROPEROXIDE RESISTANCE PROTEIN-LIKE"/>
    <property type="match status" value="1"/>
</dbReference>
<organism evidence="2 3">
    <name type="scientific">Niastella populi</name>
    <dbReference type="NCBI Taxonomy" id="550983"/>
    <lineage>
        <taxon>Bacteria</taxon>
        <taxon>Pseudomonadati</taxon>
        <taxon>Bacteroidota</taxon>
        <taxon>Chitinophagia</taxon>
        <taxon>Chitinophagales</taxon>
        <taxon>Chitinophagaceae</taxon>
        <taxon>Niastella</taxon>
    </lineage>
</organism>
<dbReference type="SUPFAM" id="SSF82784">
    <property type="entry name" value="OsmC-like"/>
    <property type="match status" value="1"/>
</dbReference>
<dbReference type="Gene3D" id="2.20.25.10">
    <property type="match status" value="1"/>
</dbReference>
<dbReference type="Proteomes" id="UP000192276">
    <property type="component" value="Unassembled WGS sequence"/>
</dbReference>
<dbReference type="EMBL" id="LWBP01000210">
    <property type="protein sequence ID" value="OQP53532.1"/>
    <property type="molecule type" value="Genomic_DNA"/>
</dbReference>
<reference evidence="3" key="1">
    <citation type="submission" date="2016-04" db="EMBL/GenBank/DDBJ databases">
        <authorList>
            <person name="Chen L."/>
            <person name="Zhuang W."/>
            <person name="Wang G."/>
        </authorList>
    </citation>
    <scope>NUCLEOTIDE SEQUENCE [LARGE SCALE GENOMIC DNA]</scope>
    <source>
        <strain evidence="3">208</strain>
    </source>
</reference>
<dbReference type="NCBIfam" id="TIGR03561">
    <property type="entry name" value="organ_hyd_perox"/>
    <property type="match status" value="1"/>
</dbReference>